<protein>
    <submittedName>
        <fullName evidence="2">Uncharacterized protein</fullName>
    </submittedName>
</protein>
<dbReference type="AlphaFoldDB" id="A0A6C0CR30"/>
<evidence type="ECO:0000256" key="1">
    <source>
        <dbReference type="SAM" id="Phobius"/>
    </source>
</evidence>
<name>A0A6C0CR30_9ZZZZ</name>
<organism evidence="2">
    <name type="scientific">viral metagenome</name>
    <dbReference type="NCBI Taxonomy" id="1070528"/>
    <lineage>
        <taxon>unclassified sequences</taxon>
        <taxon>metagenomes</taxon>
        <taxon>organismal metagenomes</taxon>
    </lineage>
</organism>
<feature type="transmembrane region" description="Helical" evidence="1">
    <location>
        <begin position="100"/>
        <end position="118"/>
    </location>
</feature>
<reference evidence="2" key="1">
    <citation type="journal article" date="2020" name="Nature">
        <title>Giant virus diversity and host interactions through global metagenomics.</title>
        <authorList>
            <person name="Schulz F."/>
            <person name="Roux S."/>
            <person name="Paez-Espino D."/>
            <person name="Jungbluth S."/>
            <person name="Walsh D.A."/>
            <person name="Denef V.J."/>
            <person name="McMahon K.D."/>
            <person name="Konstantinidis K.T."/>
            <person name="Eloe-Fadrosh E.A."/>
            <person name="Kyrpides N.C."/>
            <person name="Woyke T."/>
        </authorList>
    </citation>
    <scope>NUCLEOTIDE SEQUENCE</scope>
    <source>
        <strain evidence="2">GVMAG-M-3300021963-12</strain>
    </source>
</reference>
<dbReference type="EMBL" id="MN739481">
    <property type="protein sequence ID" value="QHT07326.1"/>
    <property type="molecule type" value="Genomic_DNA"/>
</dbReference>
<feature type="transmembrane region" description="Helical" evidence="1">
    <location>
        <begin position="35"/>
        <end position="56"/>
    </location>
</feature>
<sequence length="120" mass="13723">MGGGLFGTPLYLNPKCLVFSGFVLMVYWLPHPKAFAHRFVAAFLLACSAYIAMAWYDMIYDCNDKVKITVLGWLWGWAKPASYQKQFDELPVKYKKIVRTVDILVLLVVVGALVYPYIQH</sequence>
<feature type="transmembrane region" description="Helical" evidence="1">
    <location>
        <begin position="12"/>
        <end position="29"/>
    </location>
</feature>
<accession>A0A6C0CR30</accession>
<keyword evidence="1" id="KW-0472">Membrane</keyword>
<keyword evidence="1" id="KW-0812">Transmembrane</keyword>
<evidence type="ECO:0000313" key="2">
    <source>
        <dbReference type="EMBL" id="QHT07326.1"/>
    </source>
</evidence>
<proteinExistence type="predicted"/>
<keyword evidence="1" id="KW-1133">Transmembrane helix</keyword>